<evidence type="ECO:0000256" key="1">
    <source>
        <dbReference type="SAM" id="MobiDB-lite"/>
    </source>
</evidence>
<reference evidence="3" key="3">
    <citation type="submission" date="2016-12" db="EMBL/GenBank/DDBJ databases">
        <title>Annotation of the draft genome assembly of Crocosphaera watsonii WH 8501.</title>
        <authorList>
            <consortium name="US DOE Joint Genome Institute (JGI-ORNL)"/>
            <person name="Larimer F."/>
            <person name="Land M."/>
        </authorList>
    </citation>
    <scope>NUCLEOTIDE SEQUENCE</scope>
    <source>
        <strain evidence="3">WH 8501</strain>
    </source>
</reference>
<accession>Q4C167</accession>
<feature type="signal peptide" evidence="2">
    <location>
        <begin position="1"/>
        <end position="30"/>
    </location>
</feature>
<dbReference type="AlphaFoldDB" id="Q4C167"/>
<name>Q4C167_CROWT</name>
<feature type="region of interest" description="Disordered" evidence="1">
    <location>
        <begin position="36"/>
        <end position="57"/>
    </location>
</feature>
<evidence type="ECO:0000256" key="2">
    <source>
        <dbReference type="SAM" id="SignalP"/>
    </source>
</evidence>
<proteinExistence type="predicted"/>
<feature type="chain" id="PRO_5004235304" evidence="2">
    <location>
        <begin position="31"/>
        <end position="115"/>
    </location>
</feature>
<dbReference type="KEGG" id="cwa:CwatDRAFT_3037"/>
<comment type="caution">
    <text evidence="3">The sequence shown here is derived from an EMBL/GenBank/DDBJ whole genome shotgun (WGS) entry which is preliminary data.</text>
</comment>
<sequence length="115" mass="12806">MMLNKFMTKKLVVLLTLLSTSLGLTPLTVAQSIDQVDKDPYQSNEKDPNGDIGNFMNPLDLMHRANLERSRNGGEFAEDTRDSLSEAAKSFREAQRQLLEAQDSDNSFEAVNSSP</sequence>
<protein>
    <submittedName>
        <fullName evidence="3">Uncharacterized protein</fullName>
    </submittedName>
</protein>
<reference evidence="3" key="1">
    <citation type="submission" date="2004-02" db="EMBL/GenBank/DDBJ databases">
        <authorList>
            <consortium name="DOE Joint Genome Institute"/>
        </authorList>
    </citation>
    <scope>NUCLEOTIDE SEQUENCE [LARGE SCALE GENOMIC DNA]</scope>
    <source>
        <strain evidence="3">WH 8501</strain>
    </source>
</reference>
<reference evidence="3" key="2">
    <citation type="submission" date="2005-06" db="EMBL/GenBank/DDBJ databases">
        <title>Sequencing of the draft genome and assembly of Crocosphaera watsonii WH 8501.</title>
        <authorList>
            <consortium name="US DOE Joint Genome Institute (JGI-PGF)"/>
            <person name="Copeland A."/>
            <person name="Lucas S."/>
            <person name="Lapidus A."/>
            <person name="Barry K."/>
            <person name="Detter C."/>
            <person name="Glavina T."/>
            <person name="Hammon N."/>
            <person name="Israni S."/>
            <person name="Pitluck S."/>
            <person name="Richardson P."/>
        </authorList>
    </citation>
    <scope>NUCLEOTIDE SEQUENCE [LARGE SCALE GENOMIC DNA]</scope>
    <source>
        <strain evidence="3">WH 8501</strain>
    </source>
</reference>
<dbReference type="EMBL" id="AADV02000047">
    <property type="protein sequence ID" value="EAM49907.1"/>
    <property type="molecule type" value="Genomic_DNA"/>
</dbReference>
<feature type="compositionally biased region" description="Basic and acidic residues" evidence="1">
    <location>
        <begin position="36"/>
        <end position="49"/>
    </location>
</feature>
<organism evidence="3 4">
    <name type="scientific">Crocosphaera watsonii WH 8501</name>
    <dbReference type="NCBI Taxonomy" id="165597"/>
    <lineage>
        <taxon>Bacteria</taxon>
        <taxon>Bacillati</taxon>
        <taxon>Cyanobacteriota</taxon>
        <taxon>Cyanophyceae</taxon>
        <taxon>Oscillatoriophycideae</taxon>
        <taxon>Chroococcales</taxon>
        <taxon>Aphanothecaceae</taxon>
        <taxon>Crocosphaera</taxon>
    </lineage>
</organism>
<keyword evidence="2" id="KW-0732">Signal</keyword>
<evidence type="ECO:0000313" key="3">
    <source>
        <dbReference type="EMBL" id="EAM49907.1"/>
    </source>
</evidence>
<dbReference type="OrthoDB" id="583493at2"/>
<evidence type="ECO:0000313" key="4">
    <source>
        <dbReference type="Proteomes" id="UP000003922"/>
    </source>
</evidence>
<dbReference type="RefSeq" id="WP_007306402.1">
    <property type="nucleotide sequence ID" value="NZ_CP191777.1"/>
</dbReference>
<dbReference type="Proteomes" id="UP000003922">
    <property type="component" value="Unassembled WGS sequence"/>
</dbReference>
<gene>
    <name evidence="3" type="ORF">CwatDRAFT_3037</name>
</gene>
<keyword evidence="4" id="KW-1185">Reference proteome</keyword>
<dbReference type="GeneID" id="88766659"/>